<evidence type="ECO:0000313" key="3">
    <source>
        <dbReference type="EMBL" id="NYD40972.1"/>
    </source>
</evidence>
<name>A0A7Y9J9T3_9ACTN</name>
<keyword evidence="3" id="KW-0378">Hydrolase</keyword>
<evidence type="ECO:0000259" key="2">
    <source>
        <dbReference type="Pfam" id="PF03372"/>
    </source>
</evidence>
<feature type="domain" description="Endonuclease/exonuclease/phosphatase" evidence="2">
    <location>
        <begin position="148"/>
        <end position="346"/>
    </location>
</feature>
<dbReference type="Proteomes" id="UP000535511">
    <property type="component" value="Unassembled WGS sequence"/>
</dbReference>
<dbReference type="AlphaFoldDB" id="A0A7Y9J9T3"/>
<dbReference type="SUPFAM" id="SSF56219">
    <property type="entry name" value="DNase I-like"/>
    <property type="match status" value="1"/>
</dbReference>
<keyword evidence="4" id="KW-1185">Reference proteome</keyword>
<dbReference type="InterPro" id="IPR036691">
    <property type="entry name" value="Endo/exonu/phosph_ase_sf"/>
</dbReference>
<keyword evidence="3" id="KW-0540">Nuclease</keyword>
<reference evidence="3 4" key="1">
    <citation type="submission" date="2020-07" db="EMBL/GenBank/DDBJ databases">
        <title>Sequencing the genomes of 1000 actinobacteria strains.</title>
        <authorList>
            <person name="Klenk H.-P."/>
        </authorList>
    </citation>
    <scope>NUCLEOTIDE SEQUENCE [LARGE SCALE GENOMIC DNA]</scope>
    <source>
        <strain evidence="3 4">DSM 21350</strain>
    </source>
</reference>
<feature type="region of interest" description="Disordered" evidence="1">
    <location>
        <begin position="26"/>
        <end position="86"/>
    </location>
</feature>
<dbReference type="GO" id="GO:0004519">
    <property type="term" value="F:endonuclease activity"/>
    <property type="evidence" value="ECO:0007669"/>
    <property type="project" value="UniProtKB-KW"/>
</dbReference>
<protein>
    <submittedName>
        <fullName evidence="3">Endonuclease/exonuclease/phosphatase family metal-dependent hydrolase</fullName>
    </submittedName>
</protein>
<keyword evidence="3" id="KW-0255">Endonuclease</keyword>
<evidence type="ECO:0000313" key="4">
    <source>
        <dbReference type="Proteomes" id="UP000535511"/>
    </source>
</evidence>
<sequence length="363" mass="37727">MALAVLLLALSGVFLAWGHVMGPARTSAADVPPPGGTATSTTGPTTGPTTTATASTGASATPSASAGPSSAGPAPAATTSAPPPAQDVVARTEPIKRAPVVVLPDLDVLPPLTFRVSSFNMLGASHTVPGGEHADRAPGPVRARWGSQLLRGAGVSVAGLQELEPSQYAAFRAATPGWDAYPGSRLVRKSTANSIVWDTSVWTLVEAHTIAIPYFHGRSTPMPYLELRDRRTGRKVWFANFHNPADVHGPAARFRSVAVAREVALANQLTASGTPLVMTGDMNDREAYFCPMTTRTGMHAALGGSTGPSCAPPGDMTVDWIMGSPDVAFSNYHSVRGGLVYRTSDHHFLWTDATVGASAASVR</sequence>
<keyword evidence="3" id="KW-0269">Exonuclease</keyword>
<accession>A0A7Y9J9T3</accession>
<dbReference type="InterPro" id="IPR005135">
    <property type="entry name" value="Endo/exonuclease/phosphatase"/>
</dbReference>
<comment type="caution">
    <text evidence="3">The sequence shown here is derived from an EMBL/GenBank/DDBJ whole genome shotgun (WGS) entry which is preliminary data.</text>
</comment>
<feature type="compositionally biased region" description="Low complexity" evidence="1">
    <location>
        <begin position="36"/>
        <end position="80"/>
    </location>
</feature>
<gene>
    <name evidence="3" type="ORF">BJZ21_001055</name>
</gene>
<dbReference type="Gene3D" id="3.60.10.10">
    <property type="entry name" value="Endonuclease/exonuclease/phosphatase"/>
    <property type="match status" value="2"/>
</dbReference>
<proteinExistence type="predicted"/>
<dbReference type="RefSeq" id="WP_179662786.1">
    <property type="nucleotide sequence ID" value="NZ_JACCBG010000001.1"/>
</dbReference>
<organism evidence="3 4">
    <name type="scientific">Nocardioides panaciterrulae</name>
    <dbReference type="NCBI Taxonomy" id="661492"/>
    <lineage>
        <taxon>Bacteria</taxon>
        <taxon>Bacillati</taxon>
        <taxon>Actinomycetota</taxon>
        <taxon>Actinomycetes</taxon>
        <taxon>Propionibacteriales</taxon>
        <taxon>Nocardioidaceae</taxon>
        <taxon>Nocardioides</taxon>
    </lineage>
</organism>
<dbReference type="Pfam" id="PF03372">
    <property type="entry name" value="Exo_endo_phos"/>
    <property type="match status" value="1"/>
</dbReference>
<dbReference type="GO" id="GO:0004527">
    <property type="term" value="F:exonuclease activity"/>
    <property type="evidence" value="ECO:0007669"/>
    <property type="project" value="UniProtKB-KW"/>
</dbReference>
<dbReference type="EMBL" id="JACCBG010000001">
    <property type="protein sequence ID" value="NYD40972.1"/>
    <property type="molecule type" value="Genomic_DNA"/>
</dbReference>
<evidence type="ECO:0000256" key="1">
    <source>
        <dbReference type="SAM" id="MobiDB-lite"/>
    </source>
</evidence>